<evidence type="ECO:0000313" key="11">
    <source>
        <dbReference type="EMBL" id="KKQ66451.1"/>
    </source>
</evidence>
<evidence type="ECO:0000256" key="6">
    <source>
        <dbReference type="ARBA" id="ARBA00023065"/>
    </source>
</evidence>
<dbReference type="CDD" id="cd12151">
    <property type="entry name" value="F1-ATPase_gamma"/>
    <property type="match status" value="1"/>
</dbReference>
<keyword evidence="5 10" id="KW-0375">Hydrogen ion transport</keyword>
<evidence type="ECO:0000256" key="7">
    <source>
        <dbReference type="ARBA" id="ARBA00023136"/>
    </source>
</evidence>
<gene>
    <name evidence="10" type="primary">atpG</name>
    <name evidence="11" type="ORF">US86_C0005G0062</name>
</gene>
<proteinExistence type="inferred from homology"/>
<dbReference type="Proteomes" id="UP000034235">
    <property type="component" value="Unassembled WGS sequence"/>
</dbReference>
<evidence type="ECO:0000256" key="4">
    <source>
        <dbReference type="ARBA" id="ARBA00022448"/>
    </source>
</evidence>
<keyword evidence="4 10" id="KW-0813">Transport</keyword>
<comment type="similarity">
    <text evidence="3 10">Belongs to the ATPase gamma chain family.</text>
</comment>
<keyword evidence="8 10" id="KW-0139">CF(1)</keyword>
<dbReference type="GO" id="GO:0046933">
    <property type="term" value="F:proton-transporting ATP synthase activity, rotational mechanism"/>
    <property type="evidence" value="ECO:0007669"/>
    <property type="project" value="UniProtKB-UniRule"/>
</dbReference>
<evidence type="ECO:0000256" key="8">
    <source>
        <dbReference type="ARBA" id="ARBA00023196"/>
    </source>
</evidence>
<dbReference type="Gene3D" id="3.40.1380.10">
    <property type="match status" value="1"/>
</dbReference>
<comment type="subcellular location">
    <subcellularLocation>
        <location evidence="10">Cell membrane</location>
        <topology evidence="10">Peripheral membrane protein</topology>
    </subcellularLocation>
    <subcellularLocation>
        <location evidence="2">Membrane</location>
        <topology evidence="2">Peripheral membrane protein</topology>
    </subcellularLocation>
</comment>
<evidence type="ECO:0000313" key="12">
    <source>
        <dbReference type="Proteomes" id="UP000034235"/>
    </source>
</evidence>
<dbReference type="AlphaFoldDB" id="A0A0G0MNF4"/>
<comment type="subunit">
    <text evidence="10">F-type ATPases have 2 components, CF(1) - the catalytic core - and CF(0) - the membrane proton channel. CF(1) has five subunits: alpha(3), beta(3), gamma(1), delta(1), epsilon(1). CF(0) has three main subunits: a, b and c.</text>
</comment>
<reference evidence="11 12" key="1">
    <citation type="journal article" date="2015" name="Nature">
        <title>rRNA introns, odd ribosomes, and small enigmatic genomes across a large radiation of phyla.</title>
        <authorList>
            <person name="Brown C.T."/>
            <person name="Hug L.A."/>
            <person name="Thomas B.C."/>
            <person name="Sharon I."/>
            <person name="Castelle C.J."/>
            <person name="Singh A."/>
            <person name="Wilkins M.J."/>
            <person name="Williams K.H."/>
            <person name="Banfield J.F."/>
        </authorList>
    </citation>
    <scope>NUCLEOTIDE SEQUENCE [LARGE SCALE GENOMIC DNA]</scope>
</reference>
<dbReference type="EMBL" id="LBUP01000005">
    <property type="protein sequence ID" value="KKQ66451.1"/>
    <property type="molecule type" value="Genomic_DNA"/>
</dbReference>
<dbReference type="Gene3D" id="1.10.287.80">
    <property type="entry name" value="ATP synthase, gamma subunit, helix hairpin domain"/>
    <property type="match status" value="1"/>
</dbReference>
<dbReference type="PATRIC" id="fig|1618422.5.peg.817"/>
<accession>A0A0G0MNF4</accession>
<dbReference type="InterPro" id="IPR000131">
    <property type="entry name" value="ATP_synth_F1_gsu"/>
</dbReference>
<sequence length="286" mass="32172">MANTRELRRRIKSVKNTSQITKAMQMVAATKMRRAQTQALGGRPYHGALSKALVKLLAQSKEEKHPLLSIKQNNKVGVLLLSTDKSLCGALNTNLIKTAQNFSQGKEVVFYTSGKKGRNFVVKTSKELVADFENSDTLNFQKAIQVSKLLSQAFLKNEVGEIFIIYPHFVSTLRQESLVTKLLPIDTLIESEEIESNHILHSEFLMEPNAKQLLEYTLYHFLEIKVYQTMLETKASEHSARMIAMQNATNNAKELVSDLTLAYNQTRQEGITNELLEITSALAALE</sequence>
<dbReference type="HAMAP" id="MF_00815">
    <property type="entry name" value="ATP_synth_gamma_bact"/>
    <property type="match status" value="1"/>
</dbReference>
<dbReference type="GO" id="GO:0005886">
    <property type="term" value="C:plasma membrane"/>
    <property type="evidence" value="ECO:0007669"/>
    <property type="project" value="UniProtKB-SubCell"/>
</dbReference>
<keyword evidence="10" id="KW-1003">Cell membrane</keyword>
<evidence type="ECO:0000256" key="2">
    <source>
        <dbReference type="ARBA" id="ARBA00004170"/>
    </source>
</evidence>
<dbReference type="GO" id="GO:0005524">
    <property type="term" value="F:ATP binding"/>
    <property type="evidence" value="ECO:0007669"/>
    <property type="project" value="UniProtKB-UniRule"/>
</dbReference>
<dbReference type="InterPro" id="IPR035968">
    <property type="entry name" value="ATP_synth_F1_ATPase_gsu"/>
</dbReference>
<name>A0A0G0MNF4_9BACT</name>
<keyword evidence="7 10" id="KW-0472">Membrane</keyword>
<dbReference type="Pfam" id="PF00231">
    <property type="entry name" value="ATP-synt"/>
    <property type="match status" value="1"/>
</dbReference>
<keyword evidence="9 10" id="KW-0066">ATP synthesis</keyword>
<evidence type="ECO:0000256" key="1">
    <source>
        <dbReference type="ARBA" id="ARBA00003456"/>
    </source>
</evidence>
<evidence type="ECO:0000256" key="3">
    <source>
        <dbReference type="ARBA" id="ARBA00007681"/>
    </source>
</evidence>
<comment type="function">
    <text evidence="1 10">Produces ATP from ADP in the presence of a proton gradient across the membrane. The gamma chain is believed to be important in regulating ATPase activity and the flow of protons through the CF(0) complex.</text>
</comment>
<dbReference type="SUPFAM" id="SSF52943">
    <property type="entry name" value="ATP synthase (F1-ATPase), gamma subunit"/>
    <property type="match status" value="1"/>
</dbReference>
<organism evidence="11 12">
    <name type="scientific">Candidatus Daviesbacteria bacterium GW2011_GWA2_38_24</name>
    <dbReference type="NCBI Taxonomy" id="1618422"/>
    <lineage>
        <taxon>Bacteria</taxon>
        <taxon>Candidatus Daviesiibacteriota</taxon>
    </lineage>
</organism>
<dbReference type="GO" id="GO:0042777">
    <property type="term" value="P:proton motive force-driven plasma membrane ATP synthesis"/>
    <property type="evidence" value="ECO:0007669"/>
    <property type="project" value="UniProtKB-UniRule"/>
</dbReference>
<dbReference type="PRINTS" id="PR00126">
    <property type="entry name" value="ATPASEGAMMA"/>
</dbReference>
<protein>
    <recommendedName>
        <fullName evidence="10">ATP synthase gamma chain</fullName>
    </recommendedName>
    <alternativeName>
        <fullName evidence="10">ATP synthase F1 sector gamma subunit</fullName>
    </alternativeName>
    <alternativeName>
        <fullName evidence="10">F-ATPase gamma subunit</fullName>
    </alternativeName>
</protein>
<dbReference type="PANTHER" id="PTHR11693:SF22">
    <property type="entry name" value="ATP SYNTHASE SUBUNIT GAMMA, MITOCHONDRIAL"/>
    <property type="match status" value="1"/>
</dbReference>
<dbReference type="PANTHER" id="PTHR11693">
    <property type="entry name" value="ATP SYNTHASE GAMMA CHAIN"/>
    <property type="match status" value="1"/>
</dbReference>
<evidence type="ECO:0000256" key="10">
    <source>
        <dbReference type="HAMAP-Rule" id="MF_00815"/>
    </source>
</evidence>
<dbReference type="NCBIfam" id="TIGR01146">
    <property type="entry name" value="ATPsyn_F1gamma"/>
    <property type="match status" value="1"/>
</dbReference>
<dbReference type="GO" id="GO:0045259">
    <property type="term" value="C:proton-transporting ATP synthase complex"/>
    <property type="evidence" value="ECO:0007669"/>
    <property type="project" value="UniProtKB-KW"/>
</dbReference>
<keyword evidence="6 10" id="KW-0406">Ion transport</keyword>
<evidence type="ECO:0000256" key="9">
    <source>
        <dbReference type="ARBA" id="ARBA00023310"/>
    </source>
</evidence>
<evidence type="ECO:0000256" key="5">
    <source>
        <dbReference type="ARBA" id="ARBA00022781"/>
    </source>
</evidence>
<comment type="caution">
    <text evidence="11">The sequence shown here is derived from an EMBL/GenBank/DDBJ whole genome shotgun (WGS) entry which is preliminary data.</text>
</comment>